<dbReference type="RefSeq" id="WP_316968073.1">
    <property type="nucleotide sequence ID" value="NZ_JARFPL010000004.1"/>
</dbReference>
<dbReference type="PIRSF" id="PIRSF004869">
    <property type="entry name" value="PflX_prd"/>
    <property type="match status" value="1"/>
</dbReference>
<gene>
    <name evidence="6" type="ORF">P0O24_02045</name>
</gene>
<evidence type="ECO:0000313" key="6">
    <source>
        <dbReference type="EMBL" id="MDF0592363.1"/>
    </source>
</evidence>
<dbReference type="Pfam" id="PF04055">
    <property type="entry name" value="Radical_SAM"/>
    <property type="match status" value="1"/>
</dbReference>
<evidence type="ECO:0000256" key="1">
    <source>
        <dbReference type="ARBA" id="ARBA00022691"/>
    </source>
</evidence>
<dbReference type="EMBL" id="JARFPL010000004">
    <property type="protein sequence ID" value="MDF0592363.1"/>
    <property type="molecule type" value="Genomic_DNA"/>
</dbReference>
<proteinExistence type="predicted"/>
<keyword evidence="1" id="KW-0949">S-adenosyl-L-methionine</keyword>
<keyword evidence="2" id="KW-0479">Metal-binding</keyword>
<dbReference type="InterPro" id="IPR007197">
    <property type="entry name" value="rSAM"/>
</dbReference>
<dbReference type="InterPro" id="IPR016431">
    <property type="entry name" value="Pyrv-formate_lyase-activ_prd"/>
</dbReference>
<sequence>MASYNQMPQETLRERAEAALDSLESCDICPRACGVNRLAGEVGYCRSGRLARVSSFTPHFGEEAPLVGTRGSGTIFMTGCNLRCVFCQNYDISHLGEGREVSPAKLAEMMICLQEGGCHNINFVTPTHFVPQILEALCEAAAMGLLVPLVYNSGGYDSVETLRLLDGIFDIYMPDAKYGTDSAAKKYSDAPDYTRIMKAAIREMHRQVGPLEVDDDGVAIQGLLVRHLVLPENLAGTAEVVRFLAEEVSPETYLNVMAQYHPCYKAYSYPELSRPITLREYAEAVGLARAAGLDRGIGI</sequence>
<dbReference type="InterPro" id="IPR058240">
    <property type="entry name" value="rSAM_sf"/>
</dbReference>
<dbReference type="Gene3D" id="3.20.20.70">
    <property type="entry name" value="Aldolase class I"/>
    <property type="match status" value="1"/>
</dbReference>
<dbReference type="SFLD" id="SFLDG01099">
    <property type="entry name" value="Uncharacterised_Radical_SAM_Su"/>
    <property type="match status" value="1"/>
</dbReference>
<keyword evidence="4" id="KW-0411">Iron-sulfur</keyword>
<dbReference type="PANTHER" id="PTHR43075:SF1">
    <property type="entry name" value="FORMATE LYASE ACTIVATING ENZYME, PUTATIVE (AFU_ORTHOLOGUE AFUA_2G15630)-RELATED"/>
    <property type="match status" value="1"/>
</dbReference>
<evidence type="ECO:0000259" key="5">
    <source>
        <dbReference type="Pfam" id="PF04055"/>
    </source>
</evidence>
<dbReference type="PANTHER" id="PTHR43075">
    <property type="entry name" value="FORMATE LYASE ACTIVATING ENZYME, PUTATIVE (AFU_ORTHOLOGUE AFUA_2G15630)-RELATED"/>
    <property type="match status" value="1"/>
</dbReference>
<dbReference type="SUPFAM" id="SSF102114">
    <property type="entry name" value="Radical SAM enzymes"/>
    <property type="match status" value="1"/>
</dbReference>
<organism evidence="6 7">
    <name type="scientific">Candidatus Methanocrinis alkalitolerans</name>
    <dbReference type="NCBI Taxonomy" id="3033395"/>
    <lineage>
        <taxon>Archaea</taxon>
        <taxon>Methanobacteriati</taxon>
        <taxon>Methanobacteriota</taxon>
        <taxon>Stenosarchaea group</taxon>
        <taxon>Methanomicrobia</taxon>
        <taxon>Methanotrichales</taxon>
        <taxon>Methanotrichaceae</taxon>
        <taxon>Methanocrinis</taxon>
    </lineage>
</organism>
<reference evidence="6 7" key="1">
    <citation type="submission" date="2023-03" db="EMBL/GenBank/DDBJ databases">
        <title>Whole genome sequencing of Methanotrichaceae archaeon M04Ac.</title>
        <authorList>
            <person name="Khomyakova M.A."/>
            <person name="Merkel A.Y."/>
            <person name="Slobodkin A.I."/>
        </authorList>
    </citation>
    <scope>NUCLEOTIDE SEQUENCE [LARGE SCALE GENOMIC DNA]</scope>
    <source>
        <strain evidence="6 7">M04Ac</strain>
    </source>
</reference>
<dbReference type="Proteomes" id="UP001215956">
    <property type="component" value="Unassembled WGS sequence"/>
</dbReference>
<name>A0ABT5XCJ0_9EURY</name>
<dbReference type="SFLD" id="SFLDS00029">
    <property type="entry name" value="Radical_SAM"/>
    <property type="match status" value="1"/>
</dbReference>
<evidence type="ECO:0000256" key="2">
    <source>
        <dbReference type="ARBA" id="ARBA00022723"/>
    </source>
</evidence>
<evidence type="ECO:0000256" key="3">
    <source>
        <dbReference type="ARBA" id="ARBA00023004"/>
    </source>
</evidence>
<comment type="caution">
    <text evidence="6">The sequence shown here is derived from an EMBL/GenBank/DDBJ whole genome shotgun (WGS) entry which is preliminary data.</text>
</comment>
<evidence type="ECO:0000313" key="7">
    <source>
        <dbReference type="Proteomes" id="UP001215956"/>
    </source>
</evidence>
<dbReference type="InterPro" id="IPR040085">
    <property type="entry name" value="MJ0674-like"/>
</dbReference>
<keyword evidence="3" id="KW-0408">Iron</keyword>
<dbReference type="InterPro" id="IPR013785">
    <property type="entry name" value="Aldolase_TIM"/>
</dbReference>
<evidence type="ECO:0000256" key="4">
    <source>
        <dbReference type="ARBA" id="ARBA00023014"/>
    </source>
</evidence>
<feature type="domain" description="Radical SAM core" evidence="5">
    <location>
        <begin position="75"/>
        <end position="199"/>
    </location>
</feature>
<accession>A0ABT5XCJ0</accession>
<protein>
    <submittedName>
        <fullName evidence="6">Radical SAM protein</fullName>
    </submittedName>
</protein>
<keyword evidence="7" id="KW-1185">Reference proteome</keyword>